<organism evidence="1 2">
    <name type="scientific">Neurospora intermedia</name>
    <dbReference type="NCBI Taxonomy" id="5142"/>
    <lineage>
        <taxon>Eukaryota</taxon>
        <taxon>Fungi</taxon>
        <taxon>Dikarya</taxon>
        <taxon>Ascomycota</taxon>
        <taxon>Pezizomycotina</taxon>
        <taxon>Sordariomycetes</taxon>
        <taxon>Sordariomycetidae</taxon>
        <taxon>Sordariales</taxon>
        <taxon>Sordariaceae</taxon>
        <taxon>Neurospora</taxon>
    </lineage>
</organism>
<proteinExistence type="predicted"/>
<evidence type="ECO:0000313" key="2">
    <source>
        <dbReference type="Proteomes" id="UP001451303"/>
    </source>
</evidence>
<dbReference type="EMBL" id="JAVLET010000001">
    <property type="protein sequence ID" value="KAL0475022.1"/>
    <property type="molecule type" value="Genomic_DNA"/>
</dbReference>
<gene>
    <name evidence="1" type="ORF">QR685DRAFT_511457</name>
</gene>
<comment type="caution">
    <text evidence="1">The sequence shown here is derived from an EMBL/GenBank/DDBJ whole genome shotgun (WGS) entry which is preliminary data.</text>
</comment>
<sequence length="55" mass="6063">MPPMLITTDAFYNADTPDGSEVVTLNLPTFPPAMTAMFTVLPLRVPSTFSWEWSG</sequence>
<evidence type="ECO:0000313" key="1">
    <source>
        <dbReference type="EMBL" id="KAL0475022.1"/>
    </source>
</evidence>
<accession>A0ABR3DQW2</accession>
<reference evidence="1 2" key="1">
    <citation type="submission" date="2023-09" db="EMBL/GenBank/DDBJ databases">
        <title>Multi-omics analysis of a traditional fermented food reveals byproduct-associated fungal strains for waste-to-food upcycling.</title>
        <authorList>
            <consortium name="Lawrence Berkeley National Laboratory"/>
            <person name="Rekdal V.M."/>
            <person name="Villalobos-Escobedo J.M."/>
            <person name="Rodriguez-Valeron N."/>
            <person name="Garcia M.O."/>
            <person name="Vasquez D.P."/>
            <person name="Damayanti I."/>
            <person name="Sorensen P.M."/>
            <person name="Baidoo E.E."/>
            <person name="De Carvalho A.C."/>
            <person name="Riley R."/>
            <person name="Lipzen A."/>
            <person name="He G."/>
            <person name="Yan M."/>
            <person name="Haridas S."/>
            <person name="Daum C."/>
            <person name="Yoshinaga Y."/>
            <person name="Ng V."/>
            <person name="Grigoriev I.V."/>
            <person name="Munk R."/>
            <person name="Nuraida L."/>
            <person name="Wijaya C.H."/>
            <person name="Morales P.-C."/>
            <person name="Keasling J.D."/>
        </authorList>
    </citation>
    <scope>NUCLEOTIDE SEQUENCE [LARGE SCALE GENOMIC DNA]</scope>
    <source>
        <strain evidence="1 2">FGSC 2613</strain>
    </source>
</reference>
<keyword evidence="2" id="KW-1185">Reference proteome</keyword>
<dbReference type="Proteomes" id="UP001451303">
    <property type="component" value="Unassembled WGS sequence"/>
</dbReference>
<name>A0ABR3DQW2_NEUIN</name>
<protein>
    <submittedName>
        <fullName evidence="1">Carbohydrate esterase family 15 protein</fullName>
    </submittedName>
</protein>